<evidence type="ECO:0000313" key="3">
    <source>
        <dbReference type="Proteomes" id="UP000053557"/>
    </source>
</evidence>
<keyword evidence="1" id="KW-1133">Transmembrane helix</keyword>
<evidence type="ECO:0000313" key="2">
    <source>
        <dbReference type="EMBL" id="KUO96826.1"/>
    </source>
</evidence>
<sequence>MPPMPGTTGFFPQFPPHWMPSLGLPTWWDLSWWIFVVFSIGNLWRLFIRLAVDVDVDNTPDLQPVVRKSGVTTTSHENLGKEA</sequence>
<accession>A0A117SYE6</accession>
<keyword evidence="3" id="KW-1185">Reference proteome</keyword>
<dbReference type="RefSeq" id="WP_067712758.1">
    <property type="nucleotide sequence ID" value="NZ_LPVJ01000009.1"/>
</dbReference>
<evidence type="ECO:0000256" key="1">
    <source>
        <dbReference type="SAM" id="Phobius"/>
    </source>
</evidence>
<dbReference type="OrthoDB" id="9889027at2"/>
<keyword evidence="1" id="KW-0812">Transmembrane</keyword>
<feature type="transmembrane region" description="Helical" evidence="1">
    <location>
        <begin position="30"/>
        <end position="48"/>
    </location>
</feature>
<reference evidence="2 3" key="1">
    <citation type="submission" date="2015-12" db="EMBL/GenBank/DDBJ databases">
        <title>Draft genome sequence of Acidibacillus ferrooxidans ITV001, isolated from a chalcopyrite acid mine drainage site in Brazil.</title>
        <authorList>
            <person name="Dall'Agnol H."/>
            <person name="Nancucheo I."/>
            <person name="Johnson B."/>
            <person name="Oliveira R."/>
            <person name="Leite L."/>
            <person name="Pylro V."/>
            <person name="Nunes G.L."/>
            <person name="Tzotzos G."/>
            <person name="Fernandes G.R."/>
            <person name="Dutra J."/>
            <person name="Orellana S.C."/>
            <person name="Oliveira G."/>
        </authorList>
    </citation>
    <scope>NUCLEOTIDE SEQUENCE [LARGE SCALE GENOMIC DNA]</scope>
    <source>
        <strain evidence="3">ITV01</strain>
    </source>
</reference>
<organism evidence="2 3">
    <name type="scientific">Ferroacidibacillus organovorans</name>
    <dbReference type="NCBI Taxonomy" id="1765683"/>
    <lineage>
        <taxon>Bacteria</taxon>
        <taxon>Bacillati</taxon>
        <taxon>Bacillota</taxon>
        <taxon>Bacilli</taxon>
        <taxon>Bacillales</taxon>
        <taxon>Alicyclobacillaceae</taxon>
        <taxon>Ferroacidibacillus</taxon>
    </lineage>
</organism>
<protein>
    <submittedName>
        <fullName evidence="2">Uncharacterized protein</fullName>
    </submittedName>
</protein>
<name>A0A117SYE6_9BACL</name>
<gene>
    <name evidence="2" type="ORF">ATW55_08430</name>
</gene>
<comment type="caution">
    <text evidence="2">The sequence shown here is derived from an EMBL/GenBank/DDBJ whole genome shotgun (WGS) entry which is preliminary data.</text>
</comment>
<dbReference type="Proteomes" id="UP000053557">
    <property type="component" value="Unassembled WGS sequence"/>
</dbReference>
<dbReference type="AlphaFoldDB" id="A0A117SYE6"/>
<proteinExistence type="predicted"/>
<dbReference type="EMBL" id="LPVJ01000009">
    <property type="protein sequence ID" value="KUO96826.1"/>
    <property type="molecule type" value="Genomic_DNA"/>
</dbReference>
<keyword evidence="1" id="KW-0472">Membrane</keyword>